<evidence type="ECO:0000256" key="2">
    <source>
        <dbReference type="SAM" id="Phobius"/>
    </source>
</evidence>
<dbReference type="EMBL" id="KK198761">
    <property type="protein sequence ID" value="KCW54666.1"/>
    <property type="molecule type" value="Genomic_DNA"/>
</dbReference>
<proteinExistence type="predicted"/>
<keyword evidence="2" id="KW-0812">Transmembrane</keyword>
<dbReference type="InterPro" id="IPR007033">
    <property type="entry name" value="GORAB"/>
</dbReference>
<dbReference type="STRING" id="71139.A0A059ALU8"/>
<keyword evidence="2" id="KW-0472">Membrane</keyword>
<dbReference type="PANTHER" id="PTHR21470:SF10">
    <property type="entry name" value="RAB6-INTERACTING GOLGIN"/>
    <property type="match status" value="1"/>
</dbReference>
<accession>A0A059ALU8</accession>
<dbReference type="Pfam" id="PF04949">
    <property type="entry name" value="Transcrip_act"/>
    <property type="match status" value="1"/>
</dbReference>
<name>A0A059ALU8_EUCGR</name>
<evidence type="ECO:0000313" key="3">
    <source>
        <dbReference type="EMBL" id="KCW54666.1"/>
    </source>
</evidence>
<gene>
    <name evidence="3" type="ORF">EUGRSUZ_I00611</name>
</gene>
<sequence>MQRAAHKNKCAYQERWRNSWLHLRDHGGFYCLKIREKKKKIMVQVCEQQALQQAQWQQQQQLLLILQSSLGNLSFSSNTLLLREDKEMSRAAPSTFRAKEEEIKRKKMEICDCFLSHLGRIKEETKRLATIHKQNGSVDDGGEYKAAEEQETGNGEADEARHRVWSGRHYLCPGTSSSFITICFWLLHWQLVWLFCIGRNSCLC</sequence>
<dbReference type="PANTHER" id="PTHR21470">
    <property type="entry name" value="RAB6-INTERACTING PROTEIN GORAB"/>
    <property type="match status" value="1"/>
</dbReference>
<keyword evidence="2" id="KW-1133">Transmembrane helix</keyword>
<reference evidence="3" key="1">
    <citation type="submission" date="2013-07" db="EMBL/GenBank/DDBJ databases">
        <title>The genome of Eucalyptus grandis.</title>
        <authorList>
            <person name="Schmutz J."/>
            <person name="Hayes R."/>
            <person name="Myburg A."/>
            <person name="Tuskan G."/>
            <person name="Grattapaglia D."/>
            <person name="Rokhsar D.S."/>
        </authorList>
    </citation>
    <scope>NUCLEOTIDE SEQUENCE</scope>
    <source>
        <tissue evidence="3">Leaf extractions</tissue>
    </source>
</reference>
<organism evidence="3">
    <name type="scientific">Eucalyptus grandis</name>
    <name type="common">Flooded gum</name>
    <dbReference type="NCBI Taxonomy" id="71139"/>
    <lineage>
        <taxon>Eukaryota</taxon>
        <taxon>Viridiplantae</taxon>
        <taxon>Streptophyta</taxon>
        <taxon>Embryophyta</taxon>
        <taxon>Tracheophyta</taxon>
        <taxon>Spermatophyta</taxon>
        <taxon>Magnoliopsida</taxon>
        <taxon>eudicotyledons</taxon>
        <taxon>Gunneridae</taxon>
        <taxon>Pentapetalae</taxon>
        <taxon>rosids</taxon>
        <taxon>malvids</taxon>
        <taxon>Myrtales</taxon>
        <taxon>Myrtaceae</taxon>
        <taxon>Myrtoideae</taxon>
        <taxon>Eucalypteae</taxon>
        <taxon>Eucalyptus</taxon>
    </lineage>
</organism>
<evidence type="ECO:0000256" key="1">
    <source>
        <dbReference type="SAM" id="MobiDB-lite"/>
    </source>
</evidence>
<protein>
    <submittedName>
        <fullName evidence="3">Uncharacterized protein</fullName>
    </submittedName>
</protein>
<feature type="region of interest" description="Disordered" evidence="1">
    <location>
        <begin position="139"/>
        <end position="158"/>
    </location>
</feature>
<dbReference type="EMBL" id="KK198761">
    <property type="protein sequence ID" value="KCW54665.1"/>
    <property type="molecule type" value="Genomic_DNA"/>
</dbReference>
<dbReference type="Gramene" id="KCW54666">
    <property type="protein sequence ID" value="KCW54666"/>
    <property type="gene ID" value="EUGRSUZ_I00611"/>
</dbReference>
<dbReference type="AlphaFoldDB" id="A0A059ALU8"/>
<feature type="transmembrane region" description="Helical" evidence="2">
    <location>
        <begin position="170"/>
        <end position="195"/>
    </location>
</feature>
<dbReference type="Gramene" id="KCW54665">
    <property type="protein sequence ID" value="KCW54665"/>
    <property type="gene ID" value="EUGRSUZ_I00611"/>
</dbReference>